<sequence>MDGSSRYRRGKPPQAHKDPARHRPLSAAADQGPILACLHHAYPPRRREGATALRVLPQRTPANDARSFRKSAVGNLVFLHAFASYFHFIFKCFWVALKPTKSKLTCVLGSNKRIPGANI</sequence>
<keyword evidence="2" id="KW-0472">Membrane</keyword>
<evidence type="ECO:0000256" key="2">
    <source>
        <dbReference type="SAM" id="Phobius"/>
    </source>
</evidence>
<dbReference type="Proteomes" id="UP000182888">
    <property type="component" value="Unassembled WGS sequence"/>
</dbReference>
<evidence type="ECO:0000313" key="3">
    <source>
        <dbReference type="EMBL" id="CDX55663.1"/>
    </source>
</evidence>
<keyword evidence="2" id="KW-1133">Transmembrane helix</keyword>
<accession>A0A0K2VW62</accession>
<keyword evidence="2" id="KW-0812">Transmembrane</keyword>
<evidence type="ECO:0000313" key="4">
    <source>
        <dbReference type="Proteomes" id="UP000182888"/>
    </source>
</evidence>
<name>A0A0K2VW62_MESPL</name>
<reference evidence="4" key="1">
    <citation type="submission" date="2014-08" db="EMBL/GenBank/DDBJ databases">
        <authorList>
            <person name="Edwards T."/>
        </authorList>
    </citation>
    <scope>NUCLEOTIDE SEQUENCE [LARGE SCALE GENOMIC DNA]</scope>
</reference>
<gene>
    <name evidence="3" type="ORF">MPL1032_20197</name>
</gene>
<protein>
    <submittedName>
        <fullName evidence="3">Uncharacterized protein</fullName>
    </submittedName>
</protein>
<evidence type="ECO:0000256" key="1">
    <source>
        <dbReference type="SAM" id="MobiDB-lite"/>
    </source>
</evidence>
<dbReference type="EMBL" id="CCND01000012">
    <property type="protein sequence ID" value="CDX55663.1"/>
    <property type="molecule type" value="Genomic_DNA"/>
</dbReference>
<feature type="transmembrane region" description="Helical" evidence="2">
    <location>
        <begin position="76"/>
        <end position="97"/>
    </location>
</feature>
<feature type="region of interest" description="Disordered" evidence="1">
    <location>
        <begin position="1"/>
        <end position="29"/>
    </location>
</feature>
<dbReference type="AlphaFoldDB" id="A0A0K2VW62"/>
<feature type="compositionally biased region" description="Basic residues" evidence="1">
    <location>
        <begin position="1"/>
        <end position="11"/>
    </location>
</feature>
<organism evidence="3 4">
    <name type="scientific">Mesorhizobium plurifarium</name>
    <dbReference type="NCBI Taxonomy" id="69974"/>
    <lineage>
        <taxon>Bacteria</taxon>
        <taxon>Pseudomonadati</taxon>
        <taxon>Pseudomonadota</taxon>
        <taxon>Alphaproteobacteria</taxon>
        <taxon>Hyphomicrobiales</taxon>
        <taxon>Phyllobacteriaceae</taxon>
        <taxon>Mesorhizobium</taxon>
    </lineage>
</organism>
<proteinExistence type="predicted"/>